<feature type="domain" description="Bulb-type lectin" evidence="4">
    <location>
        <begin position="2"/>
        <end position="86"/>
    </location>
</feature>
<dbReference type="SMART" id="SM00108">
    <property type="entry name" value="B_lectin"/>
    <property type="match status" value="1"/>
</dbReference>
<dbReference type="Gramene" id="PRQ31033">
    <property type="protein sequence ID" value="PRQ31033"/>
    <property type="gene ID" value="RchiOBHm_Chr5g0031041"/>
</dbReference>
<reference evidence="5 6" key="1">
    <citation type="journal article" date="2018" name="Nat. Genet.">
        <title>The Rosa genome provides new insights in the design of modern roses.</title>
        <authorList>
            <person name="Bendahmane M."/>
        </authorList>
    </citation>
    <scope>NUCLEOTIDE SEQUENCE [LARGE SCALE GENOMIC DNA]</scope>
    <source>
        <strain evidence="6">cv. Old Blush</strain>
    </source>
</reference>
<proteinExistence type="predicted"/>
<dbReference type="InterPro" id="IPR036426">
    <property type="entry name" value="Bulb-type_lectin_dom_sf"/>
</dbReference>
<dbReference type="Pfam" id="PF01453">
    <property type="entry name" value="B_lectin"/>
    <property type="match status" value="1"/>
</dbReference>
<dbReference type="PANTHER" id="PTHR32444:SF10">
    <property type="entry name" value="CURCULIN-LIKE (MANNOSE-BINDING) LECTIN FAMILY PROTEIN-RELATED"/>
    <property type="match status" value="1"/>
</dbReference>
<name>A0A2P6QA40_ROSCH</name>
<dbReference type="AlphaFoldDB" id="A0A2P6QA40"/>
<keyword evidence="1" id="KW-0732">Signal</keyword>
<dbReference type="Gene3D" id="2.90.10.10">
    <property type="entry name" value="Bulb-type lectin domain"/>
    <property type="match status" value="1"/>
</dbReference>
<comment type="caution">
    <text evidence="5">The sequence shown here is derived from an EMBL/GenBank/DDBJ whole genome shotgun (WGS) entry which is preliminary data.</text>
</comment>
<evidence type="ECO:0000313" key="5">
    <source>
        <dbReference type="EMBL" id="PRQ31033.1"/>
    </source>
</evidence>
<evidence type="ECO:0000256" key="1">
    <source>
        <dbReference type="ARBA" id="ARBA00022729"/>
    </source>
</evidence>
<sequence>MLGIFNVPFQLGFYNTTPNAFTLALHMGLTCSESLFRWVWILPKLLLGSNTKTANKSVVGLKLLPTGNMVIYDSKGDFIWQSFDYPMDTLLVGQSLKAGK</sequence>
<keyword evidence="6" id="KW-1185">Reference proteome</keyword>
<organism evidence="5 6">
    <name type="scientific">Rosa chinensis</name>
    <name type="common">China rose</name>
    <dbReference type="NCBI Taxonomy" id="74649"/>
    <lineage>
        <taxon>Eukaryota</taxon>
        <taxon>Viridiplantae</taxon>
        <taxon>Streptophyta</taxon>
        <taxon>Embryophyta</taxon>
        <taxon>Tracheophyta</taxon>
        <taxon>Spermatophyta</taxon>
        <taxon>Magnoliopsida</taxon>
        <taxon>eudicotyledons</taxon>
        <taxon>Gunneridae</taxon>
        <taxon>Pentapetalae</taxon>
        <taxon>rosids</taxon>
        <taxon>fabids</taxon>
        <taxon>Rosales</taxon>
        <taxon>Rosaceae</taxon>
        <taxon>Rosoideae</taxon>
        <taxon>Rosoideae incertae sedis</taxon>
        <taxon>Rosa</taxon>
    </lineage>
</organism>
<dbReference type="GO" id="GO:0030246">
    <property type="term" value="F:carbohydrate binding"/>
    <property type="evidence" value="ECO:0007669"/>
    <property type="project" value="UniProtKB-KW"/>
</dbReference>
<dbReference type="InterPro" id="IPR001480">
    <property type="entry name" value="Bulb-type_lectin_dom"/>
</dbReference>
<evidence type="ECO:0000313" key="6">
    <source>
        <dbReference type="Proteomes" id="UP000238479"/>
    </source>
</evidence>
<keyword evidence="3" id="KW-0325">Glycoprotein</keyword>
<dbReference type="GO" id="GO:0009505">
    <property type="term" value="C:plant-type cell wall"/>
    <property type="evidence" value="ECO:0007669"/>
    <property type="project" value="TreeGrafter"/>
</dbReference>
<keyword evidence="5" id="KW-0430">Lectin</keyword>
<dbReference type="Proteomes" id="UP000238479">
    <property type="component" value="Chromosome 5"/>
</dbReference>
<keyword evidence="2" id="KW-1015">Disulfide bond</keyword>
<gene>
    <name evidence="5" type="ORF">RchiOBHm_Chr5g0031041</name>
</gene>
<dbReference type="STRING" id="74649.A0A2P6QA40"/>
<accession>A0A2P6QA40</accession>
<dbReference type="SUPFAM" id="SSF51110">
    <property type="entry name" value="alpha-D-mannose-specific plant lectins"/>
    <property type="match status" value="1"/>
</dbReference>
<dbReference type="EMBL" id="PDCK01000043">
    <property type="protein sequence ID" value="PRQ31033.1"/>
    <property type="molecule type" value="Genomic_DNA"/>
</dbReference>
<evidence type="ECO:0000259" key="4">
    <source>
        <dbReference type="SMART" id="SM00108"/>
    </source>
</evidence>
<dbReference type="PANTHER" id="PTHR32444">
    <property type="entry name" value="BULB-TYPE LECTIN DOMAIN-CONTAINING PROTEIN"/>
    <property type="match status" value="1"/>
</dbReference>
<protein>
    <submittedName>
        <fullName evidence="5">Putative bulb-type lectin domain-containing protein</fullName>
    </submittedName>
</protein>
<evidence type="ECO:0000256" key="3">
    <source>
        <dbReference type="ARBA" id="ARBA00023180"/>
    </source>
</evidence>
<evidence type="ECO:0000256" key="2">
    <source>
        <dbReference type="ARBA" id="ARBA00023157"/>
    </source>
</evidence>